<dbReference type="InterPro" id="IPR013830">
    <property type="entry name" value="SGNH_hydro"/>
</dbReference>
<feature type="domain" description="SGNH hydrolase-type esterase" evidence="1">
    <location>
        <begin position="43"/>
        <end position="204"/>
    </location>
</feature>
<evidence type="ECO:0000313" key="2">
    <source>
        <dbReference type="EMBL" id="REH01762.1"/>
    </source>
</evidence>
<keyword evidence="3" id="KW-1185">Reference proteome</keyword>
<dbReference type="SUPFAM" id="SSF52266">
    <property type="entry name" value="SGNH hydrolase"/>
    <property type="match status" value="1"/>
</dbReference>
<reference evidence="2 3" key="1">
    <citation type="submission" date="2018-08" db="EMBL/GenBank/DDBJ databases">
        <title>Genomic Encyclopedia of Archaeal and Bacterial Type Strains, Phase II (KMG-II): from individual species to whole genera.</title>
        <authorList>
            <person name="Goeker M."/>
        </authorList>
    </citation>
    <scope>NUCLEOTIDE SEQUENCE [LARGE SCALE GENOMIC DNA]</scope>
    <source>
        <strain evidence="2 3">DSM 100880</strain>
    </source>
</reference>
<dbReference type="PANTHER" id="PTHR30383:SF5">
    <property type="entry name" value="SGNH HYDROLASE-TYPE ESTERASE DOMAIN-CONTAINING PROTEIN"/>
    <property type="match status" value="1"/>
</dbReference>
<dbReference type="InterPro" id="IPR051532">
    <property type="entry name" value="Ester_Hydrolysis_Enzymes"/>
</dbReference>
<comment type="caution">
    <text evidence="2">The sequence shown here is derived from an EMBL/GenBank/DDBJ whole genome shotgun (WGS) entry which is preliminary data.</text>
</comment>
<organism evidence="2 3">
    <name type="scientific">Flavobacterium aquicola</name>
    <dbReference type="NCBI Taxonomy" id="1682742"/>
    <lineage>
        <taxon>Bacteria</taxon>
        <taxon>Pseudomonadati</taxon>
        <taxon>Bacteroidota</taxon>
        <taxon>Flavobacteriia</taxon>
        <taxon>Flavobacteriales</taxon>
        <taxon>Flavobacteriaceae</taxon>
        <taxon>Flavobacterium</taxon>
    </lineage>
</organism>
<dbReference type="EMBL" id="QUNI01000001">
    <property type="protein sequence ID" value="REH01762.1"/>
    <property type="molecule type" value="Genomic_DNA"/>
</dbReference>
<dbReference type="CDD" id="cd04501">
    <property type="entry name" value="SGNH_hydrolase_like_4"/>
    <property type="match status" value="1"/>
</dbReference>
<dbReference type="AlphaFoldDB" id="A0A3E0EU74"/>
<proteinExistence type="predicted"/>
<sequence length="217" mass="24386">MLSVFKIIMEKKIKNPDWGYLNRYKDENAKITSLSFEEKRIVFFGDSITAGWETHDPEFFASKKLINRGINGQTTSQMMLRFRPDVIELKPASVIILAGTNDIAGNTGPTTLKTILGNLISMCELAKANDINPILCSVLPAFDYPWRKGILPAEKISNLNFMIKKYAAANNIVYVDYHSAMADEQNGMKSIYSEDGVHPNEHGYLIMKSILKSVISM</sequence>
<accession>A0A3E0EU74</accession>
<dbReference type="Pfam" id="PF13472">
    <property type="entry name" value="Lipase_GDSL_2"/>
    <property type="match status" value="1"/>
</dbReference>
<dbReference type="PANTHER" id="PTHR30383">
    <property type="entry name" value="THIOESTERASE 1/PROTEASE 1/LYSOPHOSPHOLIPASE L1"/>
    <property type="match status" value="1"/>
</dbReference>
<dbReference type="Gene3D" id="3.40.50.1110">
    <property type="entry name" value="SGNH hydrolase"/>
    <property type="match status" value="1"/>
</dbReference>
<name>A0A3E0EU74_9FLAO</name>
<dbReference type="GO" id="GO:0004622">
    <property type="term" value="F:phosphatidylcholine lysophospholipase activity"/>
    <property type="evidence" value="ECO:0007669"/>
    <property type="project" value="TreeGrafter"/>
</dbReference>
<dbReference type="InterPro" id="IPR036514">
    <property type="entry name" value="SGNH_hydro_sf"/>
</dbReference>
<evidence type="ECO:0000313" key="3">
    <source>
        <dbReference type="Proteomes" id="UP000257136"/>
    </source>
</evidence>
<evidence type="ECO:0000259" key="1">
    <source>
        <dbReference type="Pfam" id="PF13472"/>
    </source>
</evidence>
<dbReference type="OrthoDB" id="9794725at2"/>
<protein>
    <submittedName>
        <fullName evidence="2">Lysophospholipase L1-like esterase</fullName>
    </submittedName>
</protein>
<dbReference type="Proteomes" id="UP000257136">
    <property type="component" value="Unassembled WGS sequence"/>
</dbReference>
<gene>
    <name evidence="2" type="ORF">C8P67_101244</name>
</gene>